<feature type="transmembrane region" description="Helical" evidence="9">
    <location>
        <begin position="270"/>
        <end position="295"/>
    </location>
</feature>
<dbReference type="Pfam" id="PF01032">
    <property type="entry name" value="FecCD"/>
    <property type="match status" value="1"/>
</dbReference>
<dbReference type="CDD" id="cd06550">
    <property type="entry name" value="TM_ABC_iron-siderophores_like"/>
    <property type="match status" value="1"/>
</dbReference>
<protein>
    <submittedName>
        <fullName evidence="10">ABC-type enterobactin transport system, permease component</fullName>
    </submittedName>
</protein>
<feature type="compositionally biased region" description="Low complexity" evidence="8">
    <location>
        <begin position="12"/>
        <end position="21"/>
    </location>
</feature>
<dbReference type="STRING" id="882082.SaccyDRAFT_0333"/>
<comment type="similarity">
    <text evidence="2">Belongs to the binding-protein-dependent transport system permease family. FecCD subfamily.</text>
</comment>
<evidence type="ECO:0000256" key="6">
    <source>
        <dbReference type="ARBA" id="ARBA00022989"/>
    </source>
</evidence>
<evidence type="ECO:0000256" key="5">
    <source>
        <dbReference type="ARBA" id="ARBA00022692"/>
    </source>
</evidence>
<sequence>MSHETATETRAGDAPGAPARPVTGRVLRTRRETVALRLPTRPIVVGAVLALAVLVTATITLTTGEYELSVSEVLAVIVGQGEGAADFIVGTLRLPRLLTALFVGAALAVSGAILQSLMRNPLGSPDFVGFTNGASTGALLMIIVVGGSMAQVAVGALVGGLATALLVYALSYRRGVQSYRFVLMGVGVNALALSVNSYLITQADIYDALTAQAWLIGSVNSRGWEHVAASGLALAVLLPVALSQYRALSMLELGDHSAAALGVGVQRSRAILIAASVLLAGFATAAAGPIWFVALAAPQLARRLTRGAAPGLVTSALMGGLLLTVSDLAMDRLFPAQQLPVGTATGCLGGLYLMWLLASEWRGKGRYA</sequence>
<evidence type="ECO:0000256" key="3">
    <source>
        <dbReference type="ARBA" id="ARBA00022448"/>
    </source>
</evidence>
<dbReference type="OrthoDB" id="4455417at2"/>
<feature type="transmembrane region" description="Helical" evidence="9">
    <location>
        <begin position="307"/>
        <end position="326"/>
    </location>
</feature>
<feature type="transmembrane region" description="Helical" evidence="9">
    <location>
        <begin position="181"/>
        <end position="200"/>
    </location>
</feature>
<reference evidence="10 11" key="1">
    <citation type="submission" date="2011-11" db="EMBL/GenBank/DDBJ databases">
        <title>The Noncontiguous Finished sequence of Saccharomonospora cyanea NA-134.</title>
        <authorList>
            <consortium name="US DOE Joint Genome Institute"/>
            <person name="Lucas S."/>
            <person name="Han J."/>
            <person name="Lapidus A."/>
            <person name="Cheng J.-F."/>
            <person name="Goodwin L."/>
            <person name="Pitluck S."/>
            <person name="Peters L."/>
            <person name="Ovchinnikova G."/>
            <person name="Lu M."/>
            <person name="Detter J.C."/>
            <person name="Han C."/>
            <person name="Tapia R."/>
            <person name="Land M."/>
            <person name="Hauser L."/>
            <person name="Kyrpides N."/>
            <person name="Ivanova N."/>
            <person name="Pagani I."/>
            <person name="Brambilla E.-M."/>
            <person name="Klenk H.-P."/>
            <person name="Woyke T."/>
        </authorList>
    </citation>
    <scope>NUCLEOTIDE SEQUENCE [LARGE SCALE GENOMIC DNA]</scope>
    <source>
        <strain evidence="10 11">NA-134</strain>
    </source>
</reference>
<dbReference type="PANTHER" id="PTHR30472">
    <property type="entry name" value="FERRIC ENTEROBACTIN TRANSPORT SYSTEM PERMEASE PROTEIN"/>
    <property type="match status" value="1"/>
</dbReference>
<dbReference type="PANTHER" id="PTHR30472:SF24">
    <property type="entry name" value="FERRIC ENTEROBACTIN TRANSPORT SYSTEM PERMEASE PROTEIN FEPG"/>
    <property type="match status" value="1"/>
</dbReference>
<keyword evidence="4" id="KW-1003">Cell membrane</keyword>
<dbReference type="Gene3D" id="1.10.3470.10">
    <property type="entry name" value="ABC transporter involved in vitamin B12 uptake, BtuC"/>
    <property type="match status" value="1"/>
</dbReference>
<evidence type="ECO:0000313" key="11">
    <source>
        <dbReference type="Proteomes" id="UP000002791"/>
    </source>
</evidence>
<evidence type="ECO:0000256" key="8">
    <source>
        <dbReference type="SAM" id="MobiDB-lite"/>
    </source>
</evidence>
<evidence type="ECO:0000256" key="9">
    <source>
        <dbReference type="SAM" id="Phobius"/>
    </source>
</evidence>
<name>H5XE37_9PSEU</name>
<proteinExistence type="inferred from homology"/>
<feature type="transmembrane region" description="Helical" evidence="9">
    <location>
        <begin position="97"/>
        <end position="118"/>
    </location>
</feature>
<dbReference type="GO" id="GO:0022857">
    <property type="term" value="F:transmembrane transporter activity"/>
    <property type="evidence" value="ECO:0007669"/>
    <property type="project" value="InterPro"/>
</dbReference>
<keyword evidence="6 9" id="KW-1133">Transmembrane helix</keyword>
<feature type="transmembrane region" description="Helical" evidence="9">
    <location>
        <begin position="338"/>
        <end position="358"/>
    </location>
</feature>
<accession>H5XE37</accession>
<feature type="compositionally biased region" description="Basic and acidic residues" evidence="8">
    <location>
        <begin position="1"/>
        <end position="11"/>
    </location>
</feature>
<evidence type="ECO:0000256" key="4">
    <source>
        <dbReference type="ARBA" id="ARBA00022475"/>
    </source>
</evidence>
<evidence type="ECO:0000256" key="7">
    <source>
        <dbReference type="ARBA" id="ARBA00023136"/>
    </source>
</evidence>
<dbReference type="SUPFAM" id="SSF81345">
    <property type="entry name" value="ABC transporter involved in vitamin B12 uptake, BtuC"/>
    <property type="match status" value="1"/>
</dbReference>
<dbReference type="InterPro" id="IPR000522">
    <property type="entry name" value="ABC_transptr_permease_BtuC"/>
</dbReference>
<evidence type="ECO:0000256" key="1">
    <source>
        <dbReference type="ARBA" id="ARBA00004651"/>
    </source>
</evidence>
<comment type="subcellular location">
    <subcellularLocation>
        <location evidence="1">Cell membrane</location>
        <topology evidence="1">Multi-pass membrane protein</topology>
    </subcellularLocation>
</comment>
<dbReference type="Proteomes" id="UP000002791">
    <property type="component" value="Chromosome"/>
</dbReference>
<dbReference type="HOGENOM" id="CLU_013016_1_1_11"/>
<dbReference type="GO" id="GO:0005886">
    <property type="term" value="C:plasma membrane"/>
    <property type="evidence" value="ECO:0007669"/>
    <property type="project" value="UniProtKB-SubCell"/>
</dbReference>
<evidence type="ECO:0000313" key="10">
    <source>
        <dbReference type="EMBL" id="EHR59268.1"/>
    </source>
</evidence>
<dbReference type="InterPro" id="IPR037294">
    <property type="entry name" value="ABC_BtuC-like"/>
</dbReference>
<feature type="transmembrane region" description="Helical" evidence="9">
    <location>
        <begin position="138"/>
        <end position="169"/>
    </location>
</feature>
<dbReference type="eggNOG" id="COG4779">
    <property type="taxonomic scope" value="Bacteria"/>
</dbReference>
<dbReference type="EMBL" id="CM001440">
    <property type="protein sequence ID" value="EHR59268.1"/>
    <property type="molecule type" value="Genomic_DNA"/>
</dbReference>
<keyword evidence="3" id="KW-0813">Transport</keyword>
<dbReference type="GO" id="GO:0033214">
    <property type="term" value="P:siderophore-iron import into cell"/>
    <property type="evidence" value="ECO:0007669"/>
    <property type="project" value="TreeGrafter"/>
</dbReference>
<feature type="transmembrane region" description="Helical" evidence="9">
    <location>
        <begin position="43"/>
        <end position="61"/>
    </location>
</feature>
<organism evidence="10 11">
    <name type="scientific">Saccharomonospora cyanea NA-134</name>
    <dbReference type="NCBI Taxonomy" id="882082"/>
    <lineage>
        <taxon>Bacteria</taxon>
        <taxon>Bacillati</taxon>
        <taxon>Actinomycetota</taxon>
        <taxon>Actinomycetes</taxon>
        <taxon>Pseudonocardiales</taxon>
        <taxon>Pseudonocardiaceae</taxon>
        <taxon>Saccharomonospora</taxon>
    </lineage>
</organism>
<feature type="region of interest" description="Disordered" evidence="8">
    <location>
        <begin position="1"/>
        <end position="24"/>
    </location>
</feature>
<dbReference type="AlphaFoldDB" id="H5XE37"/>
<evidence type="ECO:0000256" key="2">
    <source>
        <dbReference type="ARBA" id="ARBA00007935"/>
    </source>
</evidence>
<keyword evidence="11" id="KW-1185">Reference proteome</keyword>
<gene>
    <name evidence="10" type="ORF">SaccyDRAFT_0333</name>
</gene>
<keyword evidence="5 9" id="KW-0812">Transmembrane</keyword>
<dbReference type="RefSeq" id="WP_005453004.1">
    <property type="nucleotide sequence ID" value="NZ_CM001440.1"/>
</dbReference>
<keyword evidence="7 9" id="KW-0472">Membrane</keyword>